<evidence type="ECO:0000256" key="2">
    <source>
        <dbReference type="ARBA" id="ARBA00009033"/>
    </source>
</evidence>
<evidence type="ECO:0000256" key="5">
    <source>
        <dbReference type="ARBA" id="ARBA00022989"/>
    </source>
</evidence>
<dbReference type="EMBL" id="CP001032">
    <property type="protein sequence ID" value="ACB77313.1"/>
    <property type="molecule type" value="Genomic_DNA"/>
</dbReference>
<proteinExistence type="inferred from homology"/>
<dbReference type="HOGENOM" id="CLU_016813_4_2_0"/>
<comment type="similarity">
    <text evidence="2">Belongs to the concentrative nucleoside transporter (CNT) (TC 2.A.41) family.</text>
</comment>
<evidence type="ECO:0000256" key="4">
    <source>
        <dbReference type="ARBA" id="ARBA00022692"/>
    </source>
</evidence>
<feature type="domain" description="Concentrative nucleoside transporter N-terminal" evidence="8">
    <location>
        <begin position="12"/>
        <end position="85"/>
    </location>
</feature>
<evidence type="ECO:0000259" key="10">
    <source>
        <dbReference type="Pfam" id="PF07670"/>
    </source>
</evidence>
<dbReference type="InterPro" id="IPR002668">
    <property type="entry name" value="CNT_N_dom"/>
</dbReference>
<organism evidence="11 12">
    <name type="scientific">Opitutus terrae (strain DSM 11246 / JCM 15787 / PB90-1)</name>
    <dbReference type="NCBI Taxonomy" id="452637"/>
    <lineage>
        <taxon>Bacteria</taxon>
        <taxon>Pseudomonadati</taxon>
        <taxon>Verrucomicrobiota</taxon>
        <taxon>Opitutia</taxon>
        <taxon>Opitutales</taxon>
        <taxon>Opitutaceae</taxon>
        <taxon>Opitutus</taxon>
    </lineage>
</organism>
<dbReference type="KEGG" id="ote:Oter_4039"/>
<feature type="domain" description="Concentrative nucleoside transporter C-terminal" evidence="9">
    <location>
        <begin position="208"/>
        <end position="440"/>
    </location>
</feature>
<feature type="transmembrane region" description="Helical" evidence="7">
    <location>
        <begin position="7"/>
        <end position="25"/>
    </location>
</feature>
<evidence type="ECO:0000256" key="3">
    <source>
        <dbReference type="ARBA" id="ARBA00022475"/>
    </source>
</evidence>
<feature type="transmembrane region" description="Helical" evidence="7">
    <location>
        <begin position="422"/>
        <end position="442"/>
    </location>
</feature>
<feature type="transmembrane region" description="Helical" evidence="7">
    <location>
        <begin position="323"/>
        <end position="341"/>
    </location>
</feature>
<feature type="domain" description="Nucleoside transporter/FeoB GTPase Gate" evidence="10">
    <location>
        <begin position="96"/>
        <end position="195"/>
    </location>
</feature>
<dbReference type="InterPro" id="IPR011657">
    <property type="entry name" value="CNT_C_dom"/>
</dbReference>
<evidence type="ECO:0000259" key="8">
    <source>
        <dbReference type="Pfam" id="PF01773"/>
    </source>
</evidence>
<keyword evidence="3" id="KW-1003">Cell membrane</keyword>
<sequence>MDFILHLGRGFFGIAVFLAIAVALSENRRAISWRLIATGVALQFTFAALVLYFAPARIVIEWIGSRFVDLLGFTNAGVEMLFGSLADKSKHGVLFAIQVLPSIIFFSAFSSLLYYLGILQKIVFVFAWVMSKTMRLSGAETLSASANIFLGQTEAPFLIKPYLPTMTRSEMLTIMTGGMATIAGAVMIAYIAFLGGDDPQQQVLFATHLITASVINAPAGLMLSKILLPQTEPVSTDLNVSKERIGSNLVDAVCVGTTDGLKLAVNVGAMLIAFTALIAMLNALLGWFGSPHDLVIGGATLVHYPGLNAWIREVTDGAFQSFSLELLFGLVYAPIAWLLGIDLGHLLQSGALLGTRTVLNEFISFSQLAGLKSSGALTDARTIIILTYAMCGFANIVSIGIQIGGIGALAPNQRSNLAQLGVKAMIGGTLACYLSACVAGILT</sequence>
<dbReference type="RefSeq" id="WP_012376841.1">
    <property type="nucleotide sequence ID" value="NC_010571.1"/>
</dbReference>
<evidence type="ECO:0000256" key="1">
    <source>
        <dbReference type="ARBA" id="ARBA00004651"/>
    </source>
</evidence>
<evidence type="ECO:0000256" key="7">
    <source>
        <dbReference type="SAM" id="Phobius"/>
    </source>
</evidence>
<dbReference type="InterPro" id="IPR008276">
    <property type="entry name" value="C_nuclsd_transpt"/>
</dbReference>
<feature type="transmembrane region" description="Helical" evidence="7">
    <location>
        <begin position="267"/>
        <end position="288"/>
    </location>
</feature>
<dbReference type="Pfam" id="PF07662">
    <property type="entry name" value="Nucleos_tra2_C"/>
    <property type="match status" value="1"/>
</dbReference>
<dbReference type="AlphaFoldDB" id="B1ZZX7"/>
<feature type="transmembrane region" description="Helical" evidence="7">
    <location>
        <begin position="205"/>
        <end position="223"/>
    </location>
</feature>
<dbReference type="GO" id="GO:0015293">
    <property type="term" value="F:symporter activity"/>
    <property type="evidence" value="ECO:0007669"/>
    <property type="project" value="TreeGrafter"/>
</dbReference>
<dbReference type="Pfam" id="PF01773">
    <property type="entry name" value="Nucleos_tra2_N"/>
    <property type="match status" value="1"/>
</dbReference>
<accession>B1ZZX7</accession>
<feature type="transmembrane region" description="Helical" evidence="7">
    <location>
        <begin position="172"/>
        <end position="193"/>
    </location>
</feature>
<dbReference type="PANTHER" id="PTHR10590:SF4">
    <property type="entry name" value="SOLUTE CARRIER FAMILY 28 MEMBER 3"/>
    <property type="match status" value="1"/>
</dbReference>
<evidence type="ECO:0000256" key="6">
    <source>
        <dbReference type="ARBA" id="ARBA00023136"/>
    </source>
</evidence>
<reference evidence="11 12" key="1">
    <citation type="journal article" date="2011" name="J. Bacteriol.">
        <title>Genome sequence of the verrucomicrobium Opitutus terrae PB90-1, an abundant inhabitant of rice paddy soil ecosystems.</title>
        <authorList>
            <person name="van Passel M.W."/>
            <person name="Kant R."/>
            <person name="Palva A."/>
            <person name="Copeland A."/>
            <person name="Lucas S."/>
            <person name="Lapidus A."/>
            <person name="Glavina del Rio T."/>
            <person name="Pitluck S."/>
            <person name="Goltsman E."/>
            <person name="Clum A."/>
            <person name="Sun H."/>
            <person name="Schmutz J."/>
            <person name="Larimer F.W."/>
            <person name="Land M.L."/>
            <person name="Hauser L."/>
            <person name="Kyrpides N."/>
            <person name="Mikhailova N."/>
            <person name="Richardson P.P."/>
            <person name="Janssen P.H."/>
            <person name="de Vos W.M."/>
            <person name="Smidt H."/>
        </authorList>
    </citation>
    <scope>NUCLEOTIDE SEQUENCE [LARGE SCALE GENOMIC DNA]</scope>
    <source>
        <strain evidence="12">DSM 11246 / JCM 15787 / PB90-1</strain>
    </source>
</reference>
<dbReference type="GO" id="GO:0005886">
    <property type="term" value="C:plasma membrane"/>
    <property type="evidence" value="ECO:0007669"/>
    <property type="project" value="UniProtKB-SubCell"/>
</dbReference>
<dbReference type="Pfam" id="PF07670">
    <property type="entry name" value="Gate"/>
    <property type="match status" value="1"/>
</dbReference>
<dbReference type="STRING" id="452637.Oter_4039"/>
<dbReference type="GO" id="GO:0005337">
    <property type="term" value="F:nucleoside transmembrane transporter activity"/>
    <property type="evidence" value="ECO:0007669"/>
    <property type="project" value="InterPro"/>
</dbReference>
<evidence type="ECO:0000259" key="9">
    <source>
        <dbReference type="Pfam" id="PF07662"/>
    </source>
</evidence>
<dbReference type="PANTHER" id="PTHR10590">
    <property type="entry name" value="SODIUM/NUCLEOSIDE COTRANSPORTER"/>
    <property type="match status" value="1"/>
</dbReference>
<evidence type="ECO:0000313" key="11">
    <source>
        <dbReference type="EMBL" id="ACB77313.1"/>
    </source>
</evidence>
<dbReference type="OrthoDB" id="9766455at2"/>
<dbReference type="Proteomes" id="UP000007013">
    <property type="component" value="Chromosome"/>
</dbReference>
<feature type="transmembrane region" description="Helical" evidence="7">
    <location>
        <begin position="31"/>
        <end position="55"/>
    </location>
</feature>
<feature type="transmembrane region" description="Helical" evidence="7">
    <location>
        <begin position="92"/>
        <end position="116"/>
    </location>
</feature>
<feature type="transmembrane region" description="Helical" evidence="7">
    <location>
        <begin position="383"/>
        <end position="410"/>
    </location>
</feature>
<protein>
    <submittedName>
        <fullName evidence="11">Na+ dependent nucleoside transporter domain protein</fullName>
    </submittedName>
</protein>
<dbReference type="eggNOG" id="COG1972">
    <property type="taxonomic scope" value="Bacteria"/>
</dbReference>
<gene>
    <name evidence="11" type="ordered locus">Oter_4039</name>
</gene>
<keyword evidence="12" id="KW-1185">Reference proteome</keyword>
<evidence type="ECO:0000313" key="12">
    <source>
        <dbReference type="Proteomes" id="UP000007013"/>
    </source>
</evidence>
<keyword evidence="5 7" id="KW-1133">Transmembrane helix</keyword>
<dbReference type="InterPro" id="IPR011642">
    <property type="entry name" value="Gate_dom"/>
</dbReference>
<keyword evidence="6 7" id="KW-0472">Membrane</keyword>
<comment type="subcellular location">
    <subcellularLocation>
        <location evidence="1">Cell membrane</location>
        <topology evidence="1">Multi-pass membrane protein</topology>
    </subcellularLocation>
</comment>
<name>B1ZZX7_OPITP</name>
<keyword evidence="4 7" id="KW-0812">Transmembrane</keyword>